<organism evidence="1 2">
    <name type="scientific">Microthlaspi erraticum</name>
    <dbReference type="NCBI Taxonomy" id="1685480"/>
    <lineage>
        <taxon>Eukaryota</taxon>
        <taxon>Viridiplantae</taxon>
        <taxon>Streptophyta</taxon>
        <taxon>Embryophyta</taxon>
        <taxon>Tracheophyta</taxon>
        <taxon>Spermatophyta</taxon>
        <taxon>Magnoliopsida</taxon>
        <taxon>eudicotyledons</taxon>
        <taxon>Gunneridae</taxon>
        <taxon>Pentapetalae</taxon>
        <taxon>rosids</taxon>
        <taxon>malvids</taxon>
        <taxon>Brassicales</taxon>
        <taxon>Brassicaceae</taxon>
        <taxon>Coluteocarpeae</taxon>
        <taxon>Microthlaspi</taxon>
    </lineage>
</organism>
<dbReference type="AlphaFoldDB" id="A0A6D2IUA9"/>
<dbReference type="Proteomes" id="UP000467841">
    <property type="component" value="Unassembled WGS sequence"/>
</dbReference>
<dbReference type="SUPFAM" id="SSF56672">
    <property type="entry name" value="DNA/RNA polymerases"/>
    <property type="match status" value="1"/>
</dbReference>
<evidence type="ECO:0000313" key="1">
    <source>
        <dbReference type="EMBL" id="CAA7030157.1"/>
    </source>
</evidence>
<dbReference type="PANTHER" id="PTHR24559">
    <property type="entry name" value="TRANSPOSON TY3-I GAG-POL POLYPROTEIN"/>
    <property type="match status" value="1"/>
</dbReference>
<comment type="caution">
    <text evidence="1">The sequence shown here is derived from an EMBL/GenBank/DDBJ whole genome shotgun (WGS) entry which is preliminary data.</text>
</comment>
<proteinExistence type="predicted"/>
<evidence type="ECO:0000313" key="2">
    <source>
        <dbReference type="Proteomes" id="UP000467841"/>
    </source>
</evidence>
<dbReference type="OrthoDB" id="2431547at2759"/>
<gene>
    <name evidence="1" type="ORF">MERR_LOCUS17392</name>
</gene>
<dbReference type="EMBL" id="CACVBM020001091">
    <property type="protein sequence ID" value="CAA7030157.1"/>
    <property type="molecule type" value="Genomic_DNA"/>
</dbReference>
<dbReference type="PANTHER" id="PTHR24559:SF444">
    <property type="entry name" value="REVERSE TRANSCRIPTASE DOMAIN-CONTAINING PROTEIN"/>
    <property type="match status" value="1"/>
</dbReference>
<protein>
    <recommendedName>
        <fullName evidence="3">Reverse transcriptase domain-containing protein</fullName>
    </recommendedName>
</protein>
<accession>A0A6D2IUA9</accession>
<sequence length="111" mass="12760">MVVVVTLEHRIDSLHRSVPRRVASGVARARARAWSRWREVDSTECFTVGSTGVVCEEEGWSFRLCIDYRGLNRVTVKNRYPLPRIDELLDQLRGATWFSKIDLASGIIRSR</sequence>
<dbReference type="Gene3D" id="3.30.70.270">
    <property type="match status" value="1"/>
</dbReference>
<reference evidence="1" key="1">
    <citation type="submission" date="2020-01" db="EMBL/GenBank/DDBJ databases">
        <authorList>
            <person name="Mishra B."/>
        </authorList>
    </citation>
    <scope>NUCLEOTIDE SEQUENCE [LARGE SCALE GENOMIC DNA]</scope>
</reference>
<evidence type="ECO:0008006" key="3">
    <source>
        <dbReference type="Google" id="ProtNLM"/>
    </source>
</evidence>
<dbReference type="InterPro" id="IPR043128">
    <property type="entry name" value="Rev_trsase/Diguanyl_cyclase"/>
</dbReference>
<name>A0A6D2IUA9_9BRAS</name>
<dbReference type="InterPro" id="IPR043502">
    <property type="entry name" value="DNA/RNA_pol_sf"/>
</dbReference>
<keyword evidence="2" id="KW-1185">Reference proteome</keyword>
<dbReference type="Gene3D" id="3.10.10.10">
    <property type="entry name" value="HIV Type 1 Reverse Transcriptase, subunit A, domain 1"/>
    <property type="match status" value="1"/>
</dbReference>
<dbReference type="InterPro" id="IPR053134">
    <property type="entry name" value="RNA-dir_DNA_polymerase"/>
</dbReference>